<feature type="transmembrane region" description="Helical" evidence="1">
    <location>
        <begin position="97"/>
        <end position="124"/>
    </location>
</feature>
<organism evidence="2 3">
    <name type="scientific">Stappia sediminis</name>
    <dbReference type="NCBI Taxonomy" id="2692190"/>
    <lineage>
        <taxon>Bacteria</taxon>
        <taxon>Pseudomonadati</taxon>
        <taxon>Pseudomonadota</taxon>
        <taxon>Alphaproteobacteria</taxon>
        <taxon>Hyphomicrobiales</taxon>
        <taxon>Stappiaceae</taxon>
        <taxon>Stappia</taxon>
    </lineage>
</organism>
<feature type="transmembrane region" description="Helical" evidence="1">
    <location>
        <begin position="221"/>
        <end position="245"/>
    </location>
</feature>
<name>A0A7X3S7R2_9HYPH</name>
<reference evidence="2 3" key="1">
    <citation type="submission" date="2019-12" db="EMBL/GenBank/DDBJ databases">
        <authorList>
            <person name="Li M."/>
        </authorList>
    </citation>
    <scope>NUCLEOTIDE SEQUENCE [LARGE SCALE GENOMIC DNA]</scope>
    <source>
        <strain evidence="2 3">GBMRC 2046</strain>
    </source>
</reference>
<protein>
    <submittedName>
        <fullName evidence="2">Uncharacterized protein</fullName>
    </submittedName>
</protein>
<keyword evidence="3" id="KW-1185">Reference proteome</keyword>
<accession>A0A7X3S7R2</accession>
<dbReference type="RefSeq" id="WP_160775254.1">
    <property type="nucleotide sequence ID" value="NZ_WUMV01000003.1"/>
</dbReference>
<keyword evidence="1" id="KW-0812">Transmembrane</keyword>
<proteinExistence type="predicted"/>
<dbReference type="EMBL" id="WUMV01000003">
    <property type="protein sequence ID" value="MXN65027.1"/>
    <property type="molecule type" value="Genomic_DNA"/>
</dbReference>
<gene>
    <name evidence="2" type="ORF">GR183_08925</name>
</gene>
<evidence type="ECO:0000313" key="3">
    <source>
        <dbReference type="Proteomes" id="UP000433101"/>
    </source>
</evidence>
<keyword evidence="1" id="KW-0472">Membrane</keyword>
<feature type="transmembrane region" description="Helical" evidence="1">
    <location>
        <begin position="21"/>
        <end position="44"/>
    </location>
</feature>
<feature type="transmembrane region" description="Helical" evidence="1">
    <location>
        <begin position="56"/>
        <end position="76"/>
    </location>
</feature>
<evidence type="ECO:0000313" key="2">
    <source>
        <dbReference type="EMBL" id="MXN65027.1"/>
    </source>
</evidence>
<comment type="caution">
    <text evidence="2">The sequence shown here is derived from an EMBL/GenBank/DDBJ whole genome shotgun (WGS) entry which is preliminary data.</text>
</comment>
<evidence type="ECO:0000256" key="1">
    <source>
        <dbReference type="SAM" id="Phobius"/>
    </source>
</evidence>
<feature type="transmembrane region" description="Helical" evidence="1">
    <location>
        <begin position="136"/>
        <end position="162"/>
    </location>
</feature>
<feature type="transmembrane region" description="Helical" evidence="1">
    <location>
        <begin position="183"/>
        <end position="201"/>
    </location>
</feature>
<dbReference type="AlphaFoldDB" id="A0A7X3S7R2"/>
<keyword evidence="1" id="KW-1133">Transmembrane helix</keyword>
<sequence>MRTTFRLLQGTFKALYYNFDVFLRLCWAWFLILIALASAVMAFIGSKGDPELTSAATIVVILIALVANASIAVSWHRCLLMDEMPGTTHLKIGAREWAYLGRAVLVGVIAFAMMFAISFIVHSFGAIADGAEANAMLVLTVLTGAAAVFLIVPAVLRLSLILPAGAVDRPLGMRDAWRMSRSLGYPMLFAMFGIAIVMGLAQEILDALLDLVSFQWFLGVYYVLKSGILLVALQILSLALTIGILTGGYKIMLERVDPARS</sequence>
<dbReference type="Proteomes" id="UP000433101">
    <property type="component" value="Unassembled WGS sequence"/>
</dbReference>